<comment type="caution">
    <text evidence="2">The sequence shown here is derived from an EMBL/GenBank/DDBJ whole genome shotgun (WGS) entry which is preliminary data.</text>
</comment>
<organism evidence="2 3">
    <name type="scientific">Pomacea canaliculata</name>
    <name type="common">Golden apple snail</name>
    <dbReference type="NCBI Taxonomy" id="400727"/>
    <lineage>
        <taxon>Eukaryota</taxon>
        <taxon>Metazoa</taxon>
        <taxon>Spiralia</taxon>
        <taxon>Lophotrochozoa</taxon>
        <taxon>Mollusca</taxon>
        <taxon>Gastropoda</taxon>
        <taxon>Caenogastropoda</taxon>
        <taxon>Architaenioglossa</taxon>
        <taxon>Ampullarioidea</taxon>
        <taxon>Ampullariidae</taxon>
        <taxon>Pomacea</taxon>
    </lineage>
</organism>
<dbReference type="EMBL" id="PZQS01000002">
    <property type="protein sequence ID" value="PVD36615.1"/>
    <property type="molecule type" value="Genomic_DNA"/>
</dbReference>
<protein>
    <submittedName>
        <fullName evidence="2">Uncharacterized protein</fullName>
    </submittedName>
</protein>
<keyword evidence="1" id="KW-1133">Transmembrane helix</keyword>
<name>A0A2T7PT73_POMCA</name>
<accession>A0A2T7PT73</accession>
<gene>
    <name evidence="2" type="ORF">C0Q70_03600</name>
</gene>
<keyword evidence="1" id="KW-0812">Transmembrane</keyword>
<feature type="transmembrane region" description="Helical" evidence="1">
    <location>
        <begin position="21"/>
        <end position="41"/>
    </location>
</feature>
<dbReference type="AlphaFoldDB" id="A0A2T7PT73"/>
<evidence type="ECO:0000313" key="2">
    <source>
        <dbReference type="EMBL" id="PVD36615.1"/>
    </source>
</evidence>
<keyword evidence="1" id="KW-0472">Membrane</keyword>
<sequence>MHFGDVKKEASQLFAFRLKCGTLDLFFCVWLAVWLRAITIARPPLKGTAGERWASRADLPRAFARDRKVSHAISARRSRPAGERIQGGVSQRESLALKPDLRVTPQKGRAPGLIPLPLRLSMGALTVKWFLVRVALHTSVSALSYLAPWLEK</sequence>
<evidence type="ECO:0000256" key="1">
    <source>
        <dbReference type="SAM" id="Phobius"/>
    </source>
</evidence>
<proteinExistence type="predicted"/>
<keyword evidence="3" id="KW-1185">Reference proteome</keyword>
<evidence type="ECO:0000313" key="3">
    <source>
        <dbReference type="Proteomes" id="UP000245119"/>
    </source>
</evidence>
<reference evidence="2 3" key="1">
    <citation type="submission" date="2018-04" db="EMBL/GenBank/DDBJ databases">
        <title>The genome of golden apple snail Pomacea canaliculata provides insight into stress tolerance and invasive adaptation.</title>
        <authorList>
            <person name="Liu C."/>
            <person name="Liu B."/>
            <person name="Ren Y."/>
            <person name="Zhang Y."/>
            <person name="Wang H."/>
            <person name="Li S."/>
            <person name="Jiang F."/>
            <person name="Yin L."/>
            <person name="Zhang G."/>
            <person name="Qian W."/>
            <person name="Fan W."/>
        </authorList>
    </citation>
    <scope>NUCLEOTIDE SEQUENCE [LARGE SCALE GENOMIC DNA]</scope>
    <source>
        <strain evidence="2">SZHN2017</strain>
        <tissue evidence="2">Muscle</tissue>
    </source>
</reference>
<dbReference type="Proteomes" id="UP000245119">
    <property type="component" value="Linkage Group LG2"/>
</dbReference>